<gene>
    <name evidence="1" type="ORF">AW171_hschr53362</name>
</gene>
<protein>
    <submittedName>
        <fullName evidence="1">HER133Wp</fullName>
    </submittedName>
</protein>
<evidence type="ECO:0000313" key="2">
    <source>
        <dbReference type="Proteomes" id="UP000243052"/>
    </source>
</evidence>
<dbReference type="GeneID" id="28724701"/>
<accession>A0A0X8HTV5</accession>
<proteinExistence type="predicted"/>
<dbReference type="RefSeq" id="XP_017988408.1">
    <property type="nucleotide sequence ID" value="XM_018132919.1"/>
</dbReference>
<keyword evidence="2" id="KW-1185">Reference proteome</keyword>
<name>A0A0X8HTV5_9SACH</name>
<evidence type="ECO:0000313" key="1">
    <source>
        <dbReference type="EMBL" id="AMD21412.1"/>
    </source>
</evidence>
<reference evidence="1 2" key="1">
    <citation type="submission" date="2016-01" db="EMBL/GenBank/DDBJ databases">
        <title>Genome sequence of the yeast Holleya sinecauda.</title>
        <authorList>
            <person name="Dietrich F.S."/>
        </authorList>
    </citation>
    <scope>NUCLEOTIDE SEQUENCE [LARGE SCALE GENOMIC DNA]</scope>
    <source>
        <strain evidence="1 2">ATCC 58844</strain>
    </source>
</reference>
<organism evidence="1 2">
    <name type="scientific">Eremothecium sinecaudum</name>
    <dbReference type="NCBI Taxonomy" id="45286"/>
    <lineage>
        <taxon>Eukaryota</taxon>
        <taxon>Fungi</taxon>
        <taxon>Dikarya</taxon>
        <taxon>Ascomycota</taxon>
        <taxon>Saccharomycotina</taxon>
        <taxon>Saccharomycetes</taxon>
        <taxon>Saccharomycetales</taxon>
        <taxon>Saccharomycetaceae</taxon>
        <taxon>Eremothecium</taxon>
    </lineage>
</organism>
<dbReference type="EMBL" id="CP014245">
    <property type="protein sequence ID" value="AMD21412.1"/>
    <property type="molecule type" value="Genomic_DNA"/>
</dbReference>
<sequence length="176" mass="20027">MTYSSNSKDGTLKSFQNCSEADVPGYNDCPTFLLSNRAVSIRTNRGSNGVLDRYGNVKKRTSSQLPATHPIKDEVKDEEVKPPKSKQVLMERINELLNRPSKMPETEYTFYKTKVLNNISLHLDQETSLVLMTQFFEFIPHNVDKAKDILIKWMVSDVSIAGWCPALRKILVNAIF</sequence>
<dbReference type="Proteomes" id="UP000243052">
    <property type="component" value="Chromosome v"/>
</dbReference>
<dbReference type="AlphaFoldDB" id="A0A0X8HTV5"/>
<dbReference type="OrthoDB" id="4090463at2759"/>